<name>A0ABW9RI53_9BACT</name>
<feature type="compositionally biased region" description="Gly residues" evidence="1">
    <location>
        <begin position="247"/>
        <end position="266"/>
    </location>
</feature>
<organism evidence="2 3">
    <name type="scientific">Fulvivirga kasyanovii</name>
    <dbReference type="NCBI Taxonomy" id="396812"/>
    <lineage>
        <taxon>Bacteria</taxon>
        <taxon>Pseudomonadati</taxon>
        <taxon>Bacteroidota</taxon>
        <taxon>Cytophagia</taxon>
        <taxon>Cytophagales</taxon>
        <taxon>Fulvivirgaceae</taxon>
        <taxon>Fulvivirga</taxon>
    </lineage>
</organism>
<evidence type="ECO:0000256" key="1">
    <source>
        <dbReference type="SAM" id="MobiDB-lite"/>
    </source>
</evidence>
<feature type="non-terminal residue" evidence="2">
    <location>
        <position position="302"/>
    </location>
</feature>
<comment type="caution">
    <text evidence="2">The sequence shown here is derived from an EMBL/GenBank/DDBJ whole genome shotgun (WGS) entry which is preliminary data.</text>
</comment>
<accession>A0ABW9RI53</accession>
<dbReference type="Proteomes" id="UP000798808">
    <property type="component" value="Unassembled WGS sequence"/>
</dbReference>
<proteinExistence type="predicted"/>
<sequence>MLYCLLHQPSTAQDIRTKQNVKKIESIEAMYPADSGLYVVGSHIPLMVKALQKRGKETITAGTSNNKIDWEAYAVEVEGGTFKDGLIHVTNKRSEIPNEGVKVKVGVIMRPDFKDELTIPIHEISSFELNYKPSKDPASYNLQANVRLYNEETITNKTGSFTWDIFDFKVTGGSFKNGVVTLSETDHRNMVNNTLGIEAHLIANPTIKNHINIPQEFKNEMVAFYGGKTGRNGRDGARGNAGKDGKSGGGQRPGGDGSAGGRGQDGSDGDDGEDGENIEVYVALSGSQVNGAPILNVHIKST</sequence>
<evidence type="ECO:0008006" key="4">
    <source>
        <dbReference type="Google" id="ProtNLM"/>
    </source>
</evidence>
<reference evidence="2 3" key="1">
    <citation type="submission" date="2019-02" db="EMBL/GenBank/DDBJ databases">
        <authorList>
            <person name="Goldberg S.R."/>
            <person name="Haltli B.A."/>
            <person name="Correa H."/>
            <person name="Russell K.G."/>
        </authorList>
    </citation>
    <scope>NUCLEOTIDE SEQUENCE [LARGE SCALE GENOMIC DNA]</scope>
    <source>
        <strain evidence="2 3">JCM 16186</strain>
    </source>
</reference>
<feature type="compositionally biased region" description="Acidic residues" evidence="1">
    <location>
        <begin position="267"/>
        <end position="277"/>
    </location>
</feature>
<gene>
    <name evidence="2" type="ORF">E1163_01750</name>
</gene>
<dbReference type="EMBL" id="SMLW01000270">
    <property type="protein sequence ID" value="MTI23668.1"/>
    <property type="molecule type" value="Genomic_DNA"/>
</dbReference>
<protein>
    <recommendedName>
        <fullName evidence="4">Collagen-like protein</fullName>
    </recommendedName>
</protein>
<feature type="region of interest" description="Disordered" evidence="1">
    <location>
        <begin position="228"/>
        <end position="278"/>
    </location>
</feature>
<evidence type="ECO:0000313" key="3">
    <source>
        <dbReference type="Proteomes" id="UP000798808"/>
    </source>
</evidence>
<feature type="compositionally biased region" description="Basic and acidic residues" evidence="1">
    <location>
        <begin position="232"/>
        <end position="246"/>
    </location>
</feature>
<evidence type="ECO:0000313" key="2">
    <source>
        <dbReference type="EMBL" id="MTI23668.1"/>
    </source>
</evidence>
<keyword evidence="3" id="KW-1185">Reference proteome</keyword>